<protein>
    <submittedName>
        <fullName evidence="2">Uncharacterized protein</fullName>
    </submittedName>
</protein>
<evidence type="ECO:0000313" key="2">
    <source>
        <dbReference type="EMBL" id="KAF7851851.1"/>
    </source>
</evidence>
<dbReference type="Gramene" id="rna-gnl|WGS:JABURB|Cocit.L2011.1">
    <property type="protein sequence ID" value="cds-KAF7851851.1"/>
    <property type="gene ID" value="gene-BT93_L2011"/>
</dbReference>
<proteinExistence type="predicted"/>
<evidence type="ECO:0000256" key="1">
    <source>
        <dbReference type="SAM" id="SignalP"/>
    </source>
</evidence>
<dbReference type="Proteomes" id="UP000806378">
    <property type="component" value="Unassembled WGS sequence"/>
</dbReference>
<sequence length="56" mass="6557">MWVKLWQLLILARLMHLCKFGNWNIFKVKKDLNTSIDTLVRCCMCSNSSMISSSFT</sequence>
<accession>A0A8T0CW90</accession>
<reference evidence="2" key="1">
    <citation type="submission" date="2020-05" db="EMBL/GenBank/DDBJ databases">
        <title>WGS assembly of Corymbia citriodora subspecies variegata.</title>
        <authorList>
            <person name="Barry K."/>
            <person name="Hundley H."/>
            <person name="Shu S."/>
            <person name="Jenkins J."/>
            <person name="Grimwood J."/>
            <person name="Baten A."/>
        </authorList>
    </citation>
    <scope>NUCLEOTIDE SEQUENCE</scope>
    <source>
        <strain evidence="2">CV2-018</strain>
    </source>
</reference>
<organism evidence="2 3">
    <name type="scientific">Corymbia citriodora subsp. variegata</name>
    <dbReference type="NCBI Taxonomy" id="360336"/>
    <lineage>
        <taxon>Eukaryota</taxon>
        <taxon>Viridiplantae</taxon>
        <taxon>Streptophyta</taxon>
        <taxon>Embryophyta</taxon>
        <taxon>Tracheophyta</taxon>
        <taxon>Spermatophyta</taxon>
        <taxon>Magnoliopsida</taxon>
        <taxon>eudicotyledons</taxon>
        <taxon>Gunneridae</taxon>
        <taxon>Pentapetalae</taxon>
        <taxon>rosids</taxon>
        <taxon>malvids</taxon>
        <taxon>Myrtales</taxon>
        <taxon>Myrtaceae</taxon>
        <taxon>Myrtoideae</taxon>
        <taxon>Eucalypteae</taxon>
        <taxon>Corymbia</taxon>
    </lineage>
</organism>
<dbReference type="EMBL" id="MU089523">
    <property type="protein sequence ID" value="KAF7851851.1"/>
    <property type="molecule type" value="Genomic_DNA"/>
</dbReference>
<keyword evidence="1" id="KW-0732">Signal</keyword>
<feature type="chain" id="PRO_5035817529" evidence="1">
    <location>
        <begin position="21"/>
        <end position="56"/>
    </location>
</feature>
<gene>
    <name evidence="2" type="ORF">BT93_L2011</name>
</gene>
<name>A0A8T0CW90_CORYI</name>
<keyword evidence="3" id="KW-1185">Reference proteome</keyword>
<dbReference type="AlphaFoldDB" id="A0A8T0CW90"/>
<evidence type="ECO:0000313" key="3">
    <source>
        <dbReference type="Proteomes" id="UP000806378"/>
    </source>
</evidence>
<comment type="caution">
    <text evidence="2">The sequence shown here is derived from an EMBL/GenBank/DDBJ whole genome shotgun (WGS) entry which is preliminary data.</text>
</comment>
<feature type="signal peptide" evidence="1">
    <location>
        <begin position="1"/>
        <end position="20"/>
    </location>
</feature>